<proteinExistence type="predicted"/>
<gene>
    <name evidence="2" type="ORF">LEL_00543</name>
</gene>
<evidence type="ECO:0000313" key="2">
    <source>
        <dbReference type="EMBL" id="OAA80998.1"/>
    </source>
</evidence>
<organism evidence="2 3">
    <name type="scientific">Akanthomyces lecanii RCEF 1005</name>
    <dbReference type="NCBI Taxonomy" id="1081108"/>
    <lineage>
        <taxon>Eukaryota</taxon>
        <taxon>Fungi</taxon>
        <taxon>Dikarya</taxon>
        <taxon>Ascomycota</taxon>
        <taxon>Pezizomycotina</taxon>
        <taxon>Sordariomycetes</taxon>
        <taxon>Hypocreomycetidae</taxon>
        <taxon>Hypocreales</taxon>
        <taxon>Cordycipitaceae</taxon>
        <taxon>Akanthomyces</taxon>
        <taxon>Cordyceps confragosa</taxon>
    </lineage>
</organism>
<keyword evidence="3" id="KW-1185">Reference proteome</keyword>
<dbReference type="OrthoDB" id="5281682at2759"/>
<reference evidence="2 3" key="1">
    <citation type="journal article" date="2016" name="Genome Biol. Evol.">
        <title>Divergent and convergent evolution of fungal pathogenicity.</title>
        <authorList>
            <person name="Shang Y."/>
            <person name="Xiao G."/>
            <person name="Zheng P."/>
            <person name="Cen K."/>
            <person name="Zhan S."/>
            <person name="Wang C."/>
        </authorList>
    </citation>
    <scope>NUCLEOTIDE SEQUENCE [LARGE SCALE GENOMIC DNA]</scope>
    <source>
        <strain evidence="2 3">RCEF 1005</strain>
    </source>
</reference>
<dbReference type="Proteomes" id="UP000076881">
    <property type="component" value="Unassembled WGS sequence"/>
</dbReference>
<comment type="caution">
    <text evidence="2">The sequence shown here is derived from an EMBL/GenBank/DDBJ whole genome shotgun (WGS) entry which is preliminary data.</text>
</comment>
<accession>A0A162KWS2</accession>
<dbReference type="STRING" id="1081108.A0A162KWS2"/>
<feature type="compositionally biased region" description="Basic and acidic residues" evidence="1">
    <location>
        <begin position="1"/>
        <end position="13"/>
    </location>
</feature>
<protein>
    <submittedName>
        <fullName evidence="2">Uncharacterized protein</fullName>
    </submittedName>
</protein>
<name>A0A162KWS2_CORDF</name>
<dbReference type="AlphaFoldDB" id="A0A162KWS2"/>
<feature type="region of interest" description="Disordered" evidence="1">
    <location>
        <begin position="1"/>
        <end position="82"/>
    </location>
</feature>
<sequence>MADRCPLDRDPIKSDISPLVDSRQTECQSGSPPDHFTTRLPYRLTPVASSVLDSPPAAGPRESPDAKIFQEPASPLVPPVRPSSTPYPFADTKETACSNTLDFTLAIASNRVPTSPATDDTRDERRPVGYFAIAPIEVHEAILDHLFGVCAPVSRRSGLWSPNAARGLGTAIRSSRRREMTELALVDPTWRILVQQRLYRHIKLKGTISSINQAVMHFAGREHLADYVKHIEIWFPVFQPRHGPLALSNTSMLPSLRSDGLSTATYTLPGDNCTLEDVFLFVSSVLPQVKILTLEGGERRKAPKVMHYHSNRYGLDGGPTLPVVHSITTLVTKGQWNLMRGHCDFVSILGALPNIEEWQGAYSKPKSKSYITVSQFMPYMPANIKHLSLCLENDYRREALVPAFYAKAAQQTHICTVLAKIMPRLEQFSYTGRVCHTFFEVANQSAMAPSSRLRSVDVTLKNCCRHSDLFHDSGSGIQDMGFIEAFEKLVISGIRSLAHYQRVEYLRIRFVDLDSILPALNPFFLYQRGECSGVWSNKIIHEMARARPGTRFLDLSDTFGNISYTKEGRIVISPEYPRTRITSLKIANYQIFSNRTVIV</sequence>
<evidence type="ECO:0000256" key="1">
    <source>
        <dbReference type="SAM" id="MobiDB-lite"/>
    </source>
</evidence>
<evidence type="ECO:0000313" key="3">
    <source>
        <dbReference type="Proteomes" id="UP000076881"/>
    </source>
</evidence>
<dbReference type="EMBL" id="AZHF01000001">
    <property type="protein sequence ID" value="OAA80998.1"/>
    <property type="molecule type" value="Genomic_DNA"/>
</dbReference>